<gene>
    <name evidence="1" type="ORF">A0H81_00915</name>
</gene>
<evidence type="ECO:0000313" key="2">
    <source>
        <dbReference type="Proteomes" id="UP000092993"/>
    </source>
</evidence>
<name>A0A1C7MT82_GRIFR</name>
<comment type="caution">
    <text evidence="1">The sequence shown here is derived from an EMBL/GenBank/DDBJ whole genome shotgun (WGS) entry which is preliminary data.</text>
</comment>
<proteinExistence type="predicted"/>
<protein>
    <submittedName>
        <fullName evidence="1">Uncharacterized protein</fullName>
    </submittedName>
</protein>
<keyword evidence="2" id="KW-1185">Reference proteome</keyword>
<accession>A0A1C7MT82</accession>
<dbReference type="Proteomes" id="UP000092993">
    <property type="component" value="Unassembled WGS sequence"/>
</dbReference>
<dbReference type="AlphaFoldDB" id="A0A1C7MT82"/>
<reference evidence="1 2" key="1">
    <citation type="submission" date="2016-03" db="EMBL/GenBank/DDBJ databases">
        <title>Whole genome sequencing of Grifola frondosa 9006-11.</title>
        <authorList>
            <person name="Min B."/>
            <person name="Park H."/>
            <person name="Kim J.-G."/>
            <person name="Cho H."/>
            <person name="Oh Y.-L."/>
            <person name="Kong W.-S."/>
            <person name="Choi I.-G."/>
        </authorList>
    </citation>
    <scope>NUCLEOTIDE SEQUENCE [LARGE SCALE GENOMIC DNA]</scope>
    <source>
        <strain evidence="1 2">9006-11</strain>
    </source>
</reference>
<dbReference type="EMBL" id="LUGG01000001">
    <property type="protein sequence ID" value="OBZ79937.1"/>
    <property type="molecule type" value="Genomic_DNA"/>
</dbReference>
<organism evidence="1 2">
    <name type="scientific">Grifola frondosa</name>
    <name type="common">Maitake</name>
    <name type="synonym">Polyporus frondosus</name>
    <dbReference type="NCBI Taxonomy" id="5627"/>
    <lineage>
        <taxon>Eukaryota</taxon>
        <taxon>Fungi</taxon>
        <taxon>Dikarya</taxon>
        <taxon>Basidiomycota</taxon>
        <taxon>Agaricomycotina</taxon>
        <taxon>Agaricomycetes</taxon>
        <taxon>Polyporales</taxon>
        <taxon>Grifolaceae</taxon>
        <taxon>Grifola</taxon>
    </lineage>
</organism>
<sequence>MLMKWKFLSGFWHEKSLNTDFRPLKLPRNQCEPRLSFDSQILVGVCDKYGRPCNAKRYQHSQPPQPA</sequence>
<evidence type="ECO:0000313" key="1">
    <source>
        <dbReference type="EMBL" id="OBZ79937.1"/>
    </source>
</evidence>